<protein>
    <submittedName>
        <fullName evidence="2">Uncharacterized protein</fullName>
    </submittedName>
</protein>
<dbReference type="AlphaFoldDB" id="F9WQ53"/>
<gene>
    <name evidence="2" type="ORF">TvY486_0023900</name>
</gene>
<organism evidence="2 3">
    <name type="scientific">Trypanosoma vivax (strain Y486)</name>
    <dbReference type="NCBI Taxonomy" id="1055687"/>
    <lineage>
        <taxon>Eukaryota</taxon>
        <taxon>Discoba</taxon>
        <taxon>Euglenozoa</taxon>
        <taxon>Kinetoplastea</taxon>
        <taxon>Metakinetoplastina</taxon>
        <taxon>Trypanosomatida</taxon>
        <taxon>Trypanosomatidae</taxon>
        <taxon>Trypanosoma</taxon>
        <taxon>Duttonella</taxon>
    </lineage>
</organism>
<dbReference type="Proteomes" id="UP000009027">
    <property type="component" value="Unassembled WGS sequence"/>
</dbReference>
<evidence type="ECO:0000313" key="2">
    <source>
        <dbReference type="EMBL" id="CCD19680.1"/>
    </source>
</evidence>
<sequence length="147" mass="16527">MGKTKQKHSEETGRKVKLAKGLDRGNAGTRHTHWPRTAHQLGAKSKVTQTRPRRKAQQGVAPQGTARRRAARHSEASRRTAQQETQNTKNTENTQNTKNTKNSQTSKATDAPTREARQTHATQAQHRGEQKTRACHRIGEDIDKRNP</sequence>
<reference evidence="2 3" key="1">
    <citation type="journal article" date="2012" name="Proc. Natl. Acad. Sci. U.S.A.">
        <title>Antigenic diversity is generated by distinct evolutionary mechanisms in African trypanosome species.</title>
        <authorList>
            <person name="Jackson A.P."/>
            <person name="Berry A."/>
            <person name="Aslett M."/>
            <person name="Allison H.C."/>
            <person name="Burton P."/>
            <person name="Vavrova-Anderson J."/>
            <person name="Brown R."/>
            <person name="Browne H."/>
            <person name="Corton N."/>
            <person name="Hauser H."/>
            <person name="Gamble J."/>
            <person name="Gilderthorp R."/>
            <person name="Marcello L."/>
            <person name="McQuillan J."/>
            <person name="Otto T.D."/>
            <person name="Quail M.A."/>
            <person name="Sanders M.J."/>
            <person name="van Tonder A."/>
            <person name="Ginger M.L."/>
            <person name="Field M.C."/>
            <person name="Barry J.D."/>
            <person name="Hertz-Fowler C."/>
            <person name="Berriman M."/>
        </authorList>
    </citation>
    <scope>NUCLEOTIDE SEQUENCE</scope>
    <source>
        <strain evidence="2 3">Y486</strain>
    </source>
</reference>
<keyword evidence="3" id="KW-1185">Reference proteome</keyword>
<evidence type="ECO:0000313" key="3">
    <source>
        <dbReference type="Proteomes" id="UP000009027"/>
    </source>
</evidence>
<feature type="compositionally biased region" description="Low complexity" evidence="1">
    <location>
        <begin position="79"/>
        <end position="109"/>
    </location>
</feature>
<proteinExistence type="predicted"/>
<feature type="compositionally biased region" description="Basic and acidic residues" evidence="1">
    <location>
        <begin position="126"/>
        <end position="147"/>
    </location>
</feature>
<evidence type="ECO:0000256" key="1">
    <source>
        <dbReference type="SAM" id="MobiDB-lite"/>
    </source>
</evidence>
<feature type="region of interest" description="Disordered" evidence="1">
    <location>
        <begin position="1"/>
        <end position="147"/>
    </location>
</feature>
<dbReference type="EMBL" id="CAEX01003910">
    <property type="protein sequence ID" value="CCD19680.1"/>
    <property type="molecule type" value="Genomic_DNA"/>
</dbReference>
<name>F9WQ53_TRYVY</name>
<dbReference type="VEuPathDB" id="TriTrypDB:TvY486_0023900"/>
<accession>F9WQ53</accession>